<evidence type="ECO:0000313" key="1">
    <source>
        <dbReference type="EMBL" id="QUC66797.1"/>
    </source>
</evidence>
<name>A0AC61MWC0_9FIRM</name>
<accession>A0AC61MWC0</accession>
<protein>
    <submittedName>
        <fullName evidence="1">Tyrosine-type recombinase/integrase</fullName>
    </submittedName>
</protein>
<reference evidence="1" key="1">
    <citation type="submission" date="2021-01" db="EMBL/GenBank/DDBJ databases">
        <title>Complete genome sequence of Clostridiales bacterium R-7.</title>
        <authorList>
            <person name="Mahoney-Kurpe S.C."/>
            <person name="Palevich N."/>
            <person name="Koike S."/>
            <person name="Moon C.D."/>
            <person name="Attwood G.T."/>
        </authorList>
    </citation>
    <scope>NUCLEOTIDE SEQUENCE</scope>
    <source>
        <strain evidence="1">R-7</strain>
    </source>
</reference>
<proteinExistence type="predicted"/>
<keyword evidence="2" id="KW-1185">Reference proteome</keyword>
<sequence>MWEATLTPHYFRHNFVTLLYRAGVDPLKAMKIVGHSEYQTTADIYTHLDQEMLRATADDLADVFKKVNTAARKSWYEMPQKVLAARVIQFPKAGS</sequence>
<gene>
    <name evidence="1" type="ORF">JYE49_13265</name>
</gene>
<organism evidence="1 2">
    <name type="scientific">Aristaeella hokkaidonensis</name>
    <dbReference type="NCBI Taxonomy" id="3046382"/>
    <lineage>
        <taxon>Bacteria</taxon>
        <taxon>Bacillati</taxon>
        <taxon>Bacillota</taxon>
        <taxon>Clostridia</taxon>
        <taxon>Eubacteriales</taxon>
        <taxon>Aristaeellaceae</taxon>
        <taxon>Aristaeella</taxon>
    </lineage>
</organism>
<dbReference type="Proteomes" id="UP000682782">
    <property type="component" value="Chromosome"/>
</dbReference>
<evidence type="ECO:0000313" key="2">
    <source>
        <dbReference type="Proteomes" id="UP000682782"/>
    </source>
</evidence>
<dbReference type="EMBL" id="CP068393">
    <property type="protein sequence ID" value="QUC66797.1"/>
    <property type="molecule type" value="Genomic_DNA"/>
</dbReference>